<evidence type="ECO:0008006" key="4">
    <source>
        <dbReference type="Google" id="ProtNLM"/>
    </source>
</evidence>
<name>A0AAI9K3M7_9FIRM</name>
<feature type="compositionally biased region" description="Acidic residues" evidence="1">
    <location>
        <begin position="52"/>
        <end position="68"/>
    </location>
</feature>
<organism evidence="2 3">
    <name type="scientific">Coprococcus eutactus</name>
    <dbReference type="NCBI Taxonomy" id="33043"/>
    <lineage>
        <taxon>Bacteria</taxon>
        <taxon>Bacillati</taxon>
        <taxon>Bacillota</taxon>
        <taxon>Clostridia</taxon>
        <taxon>Lachnospirales</taxon>
        <taxon>Lachnospiraceae</taxon>
        <taxon>Coprococcus</taxon>
    </lineage>
</organism>
<evidence type="ECO:0000256" key="1">
    <source>
        <dbReference type="SAM" id="MobiDB-lite"/>
    </source>
</evidence>
<evidence type="ECO:0000313" key="3">
    <source>
        <dbReference type="Proteomes" id="UP000660047"/>
    </source>
</evidence>
<accession>A0AAI9K3M7</accession>
<feature type="region of interest" description="Disordered" evidence="1">
    <location>
        <begin position="52"/>
        <end position="74"/>
    </location>
</feature>
<gene>
    <name evidence="2" type="ORF">COEU31_10760</name>
</gene>
<comment type="caution">
    <text evidence="2">The sequence shown here is derived from an EMBL/GenBank/DDBJ whole genome shotgun (WGS) entry which is preliminary data.</text>
</comment>
<dbReference type="Proteomes" id="UP000660047">
    <property type="component" value="Unassembled WGS sequence"/>
</dbReference>
<dbReference type="EMBL" id="BLYL01000004">
    <property type="protein sequence ID" value="GFO94030.1"/>
    <property type="molecule type" value="Genomic_DNA"/>
</dbReference>
<dbReference type="RefSeq" id="WP_015533718.1">
    <property type="nucleotide sequence ID" value="NZ_BLYL01000004.1"/>
</dbReference>
<reference evidence="2" key="1">
    <citation type="submission" date="2020-06" db="EMBL/GenBank/DDBJ databases">
        <title>Characterization of fructooligosaccharide metabolism and fructooligosaccharide-degrading enzymes in human commensal butyrate producers.</title>
        <authorList>
            <person name="Tanno H."/>
            <person name="Fujii T."/>
            <person name="Hirano K."/>
            <person name="Maeno S."/>
            <person name="Tonozuka T."/>
            <person name="Sakamoto M."/>
            <person name="Ohkuma M."/>
            <person name="Tochio T."/>
            <person name="Endo A."/>
        </authorList>
    </citation>
    <scope>NUCLEOTIDE SEQUENCE</scope>
    <source>
        <strain evidence="2">JCM 31265</strain>
    </source>
</reference>
<protein>
    <recommendedName>
        <fullName evidence="4">DUF1292 domain-containing protein</fullName>
    </recommendedName>
</protein>
<proteinExistence type="predicted"/>
<dbReference type="AlphaFoldDB" id="A0AAI9K3M7"/>
<evidence type="ECO:0000313" key="2">
    <source>
        <dbReference type="EMBL" id="GFO94030.1"/>
    </source>
</evidence>
<sequence>MWTIKRIDEADFGCEERLPGEPLMVLVSLECDDGRMLQLEVADNWLTMQELDEGDEWPDDPDEPDEEDAKSAKQVQWMESYLDALEELE</sequence>